<evidence type="ECO:0000256" key="1">
    <source>
        <dbReference type="SAM" id="MobiDB-lite"/>
    </source>
</evidence>
<dbReference type="EMBL" id="CADEAL010001913">
    <property type="protein sequence ID" value="CAB1436621.1"/>
    <property type="molecule type" value="Genomic_DNA"/>
</dbReference>
<evidence type="ECO:0000313" key="3">
    <source>
        <dbReference type="Proteomes" id="UP001153269"/>
    </source>
</evidence>
<protein>
    <submittedName>
        <fullName evidence="2">Uncharacterized protein</fullName>
    </submittedName>
</protein>
<sequence length="205" mass="22009">MFCASFKSQGRHGIERTSTARLRAGIFFSHASIDLKLALNAKFKSLLHSDNVYNAPQDWRLCVKTARPAPPPVTGSVKPERGGLLYNVRYHANAPARCTPNTLSTYGAPRSRRIVPCCPATPLHSPTHPPSDTQKGPPAGALPAGQTLKPDEHKGWVNSSLAFLSGPTLCAEAETNAGRILVSATTLFIVATNKATMQTAEVHDM</sequence>
<name>A0A9N7UUM0_PLEPL</name>
<gene>
    <name evidence="2" type="ORF">PLEPLA_LOCUS24654</name>
</gene>
<keyword evidence="3" id="KW-1185">Reference proteome</keyword>
<dbReference type="AlphaFoldDB" id="A0A9N7UUM0"/>
<dbReference type="Proteomes" id="UP001153269">
    <property type="component" value="Unassembled WGS sequence"/>
</dbReference>
<proteinExistence type="predicted"/>
<evidence type="ECO:0000313" key="2">
    <source>
        <dbReference type="EMBL" id="CAB1436621.1"/>
    </source>
</evidence>
<accession>A0A9N7UUM0</accession>
<organism evidence="2 3">
    <name type="scientific">Pleuronectes platessa</name>
    <name type="common">European plaice</name>
    <dbReference type="NCBI Taxonomy" id="8262"/>
    <lineage>
        <taxon>Eukaryota</taxon>
        <taxon>Metazoa</taxon>
        <taxon>Chordata</taxon>
        <taxon>Craniata</taxon>
        <taxon>Vertebrata</taxon>
        <taxon>Euteleostomi</taxon>
        <taxon>Actinopterygii</taxon>
        <taxon>Neopterygii</taxon>
        <taxon>Teleostei</taxon>
        <taxon>Neoteleostei</taxon>
        <taxon>Acanthomorphata</taxon>
        <taxon>Carangaria</taxon>
        <taxon>Pleuronectiformes</taxon>
        <taxon>Pleuronectoidei</taxon>
        <taxon>Pleuronectidae</taxon>
        <taxon>Pleuronectes</taxon>
    </lineage>
</organism>
<comment type="caution">
    <text evidence="2">The sequence shown here is derived from an EMBL/GenBank/DDBJ whole genome shotgun (WGS) entry which is preliminary data.</text>
</comment>
<feature type="region of interest" description="Disordered" evidence="1">
    <location>
        <begin position="121"/>
        <end position="151"/>
    </location>
</feature>
<reference evidence="2" key="1">
    <citation type="submission" date="2020-03" db="EMBL/GenBank/DDBJ databases">
        <authorList>
            <person name="Weist P."/>
        </authorList>
    </citation>
    <scope>NUCLEOTIDE SEQUENCE</scope>
</reference>